<keyword evidence="2" id="KW-1185">Reference proteome</keyword>
<evidence type="ECO:0000313" key="2">
    <source>
        <dbReference type="Proteomes" id="UP001064048"/>
    </source>
</evidence>
<evidence type="ECO:0000313" key="1">
    <source>
        <dbReference type="EMBL" id="KAI8426000.1"/>
    </source>
</evidence>
<name>A0ACC0JPJ8_CHOFU</name>
<proteinExistence type="predicted"/>
<organism evidence="1 2">
    <name type="scientific">Choristoneura fumiferana</name>
    <name type="common">Spruce budworm moth</name>
    <name type="synonym">Archips fumiferana</name>
    <dbReference type="NCBI Taxonomy" id="7141"/>
    <lineage>
        <taxon>Eukaryota</taxon>
        <taxon>Metazoa</taxon>
        <taxon>Ecdysozoa</taxon>
        <taxon>Arthropoda</taxon>
        <taxon>Hexapoda</taxon>
        <taxon>Insecta</taxon>
        <taxon>Pterygota</taxon>
        <taxon>Neoptera</taxon>
        <taxon>Endopterygota</taxon>
        <taxon>Lepidoptera</taxon>
        <taxon>Glossata</taxon>
        <taxon>Ditrysia</taxon>
        <taxon>Tortricoidea</taxon>
        <taxon>Tortricidae</taxon>
        <taxon>Tortricinae</taxon>
        <taxon>Choristoneura</taxon>
    </lineage>
</organism>
<sequence length="629" mass="70984">MNVVVSRANSRTKSLSLDNVSMLEFSPMARRSVVCDEDAMSAVGSPSEKKSGDPSDDSWASDASFVTVGKKPKRLRSSKAFDAVPHIERMPDETFEICVISKTDLPKQIGLAKLLQAKGLKDEFNNDDRRAFWSNQLICSYGIVKNVETEVNEEEFMKNIVSSEDILSTRAGKSYRDAVLTKLVNVDYESECVISPPVVKKPKSQVRAGVDSQHEIRKRKMPKRVPVENEDEDPVSEQPQNYIVSLYCPSSVRTSQQDWDSLFSLFSEKSLVAGDFNAHHSNWSYKCDSRGEWARDITKAKEGRWTFRDRNANLKLGDKIYFWTYVIKDGLGYRQDNGEWTVTEFVYENGTKVDVGNNPNYQPENPKPTAQPTPAPKPNVSGHPDPCVASKTVVLGKGTICKGALIFSEEFDKSTLKDQSSWDAENKFPDEPDYPFNVYMPKETMELKDGHLVITPQLLENIYHKGFLQESLDLTEIVEVKAKMPAGSWLVPEINLEPRDNFYGNRRYESGLIRVAFVKGNPEFAKKLYGGPVLSDTDPFRSQLMNEKVGIENWSNGLVLLVDGEQYGTFYISLGLRVGGVHDFADSSDKPWKNRGSKAVLKFWQAKDTWLPSWHDANLKIDSVKVYAL</sequence>
<gene>
    <name evidence="1" type="ORF">MSG28_004977</name>
</gene>
<comment type="caution">
    <text evidence="1">The sequence shown here is derived from an EMBL/GenBank/DDBJ whole genome shotgun (WGS) entry which is preliminary data.</text>
</comment>
<accession>A0ACC0JPJ8</accession>
<protein>
    <submittedName>
        <fullName evidence="1">Uncharacterized protein</fullName>
    </submittedName>
</protein>
<reference evidence="1 2" key="1">
    <citation type="journal article" date="2022" name="Genome Biol. Evol.">
        <title>The Spruce Budworm Genome: Reconstructing the Evolutionary History of Antifreeze Proteins.</title>
        <authorList>
            <person name="Beliveau C."/>
            <person name="Gagne P."/>
            <person name="Picq S."/>
            <person name="Vernygora O."/>
            <person name="Keeling C.I."/>
            <person name="Pinkney K."/>
            <person name="Doucet D."/>
            <person name="Wen F."/>
            <person name="Johnston J.S."/>
            <person name="Maaroufi H."/>
            <person name="Boyle B."/>
            <person name="Laroche J."/>
            <person name="Dewar K."/>
            <person name="Juretic N."/>
            <person name="Blackburn G."/>
            <person name="Nisole A."/>
            <person name="Brunet B."/>
            <person name="Brandao M."/>
            <person name="Lumley L."/>
            <person name="Duan J."/>
            <person name="Quan G."/>
            <person name="Lucarotti C.J."/>
            <person name="Roe A.D."/>
            <person name="Sperling F.A.H."/>
            <person name="Levesque R.C."/>
            <person name="Cusson M."/>
        </authorList>
    </citation>
    <scope>NUCLEOTIDE SEQUENCE [LARGE SCALE GENOMIC DNA]</scope>
    <source>
        <strain evidence="1">Glfc:IPQL:Cfum</strain>
    </source>
</reference>
<dbReference type="EMBL" id="CM046108">
    <property type="protein sequence ID" value="KAI8426000.1"/>
    <property type="molecule type" value="Genomic_DNA"/>
</dbReference>
<dbReference type="Proteomes" id="UP001064048">
    <property type="component" value="Chromosome 8"/>
</dbReference>